<gene>
    <name evidence="1" type="ORF">RRF57_010878</name>
</gene>
<proteinExistence type="predicted"/>
<keyword evidence="2" id="KW-1185">Reference proteome</keyword>
<accession>A0AAN7ZCT3</accession>
<comment type="caution">
    <text evidence="1">The sequence shown here is derived from an EMBL/GenBank/DDBJ whole genome shotgun (WGS) entry which is preliminary data.</text>
</comment>
<dbReference type="EMBL" id="JAWHQM010000049">
    <property type="protein sequence ID" value="KAK5635166.1"/>
    <property type="molecule type" value="Genomic_DNA"/>
</dbReference>
<sequence length="86" mass="10133">MRGKPRKRIGQGQGGDAMRCTHRQLCGSVDKLPYLNQVIKDGWIDRAWERHVVVRVGKSFEHFDGQLEPWSMKRRYVSPMPAQRRR</sequence>
<organism evidence="1 2">
    <name type="scientific">Xylaria bambusicola</name>
    <dbReference type="NCBI Taxonomy" id="326684"/>
    <lineage>
        <taxon>Eukaryota</taxon>
        <taxon>Fungi</taxon>
        <taxon>Dikarya</taxon>
        <taxon>Ascomycota</taxon>
        <taxon>Pezizomycotina</taxon>
        <taxon>Sordariomycetes</taxon>
        <taxon>Xylariomycetidae</taxon>
        <taxon>Xylariales</taxon>
        <taxon>Xylariaceae</taxon>
        <taxon>Xylaria</taxon>
    </lineage>
</organism>
<name>A0AAN7ZCT3_9PEZI</name>
<dbReference type="Proteomes" id="UP001305414">
    <property type="component" value="Unassembled WGS sequence"/>
</dbReference>
<evidence type="ECO:0000313" key="1">
    <source>
        <dbReference type="EMBL" id="KAK5635166.1"/>
    </source>
</evidence>
<reference evidence="1 2" key="1">
    <citation type="submission" date="2023-10" db="EMBL/GenBank/DDBJ databases">
        <title>Draft genome sequence of Xylaria bambusicola isolate GMP-LS, the root and basal stem rot pathogen of sugarcane in Indonesia.</title>
        <authorList>
            <person name="Selvaraj P."/>
            <person name="Muralishankar V."/>
            <person name="Muruganantham S."/>
            <person name="Sp S."/>
            <person name="Haryani S."/>
            <person name="Lau K.J.X."/>
            <person name="Naqvi N.I."/>
        </authorList>
    </citation>
    <scope>NUCLEOTIDE SEQUENCE [LARGE SCALE GENOMIC DNA]</scope>
    <source>
        <strain evidence="1">GMP-LS</strain>
    </source>
</reference>
<dbReference type="AlphaFoldDB" id="A0AAN7ZCT3"/>
<evidence type="ECO:0000313" key="2">
    <source>
        <dbReference type="Proteomes" id="UP001305414"/>
    </source>
</evidence>
<protein>
    <submittedName>
        <fullName evidence="1">Uncharacterized protein</fullName>
    </submittedName>
</protein>